<accession>A0ABW1I017</accession>
<comment type="caution">
    <text evidence="2">The sequence shown here is derived from an EMBL/GenBank/DDBJ whole genome shotgun (WGS) entry which is preliminary data.</text>
</comment>
<reference evidence="3" key="1">
    <citation type="journal article" date="2019" name="Int. J. Syst. Evol. Microbiol.">
        <title>The Global Catalogue of Microorganisms (GCM) 10K type strain sequencing project: providing services to taxonomists for standard genome sequencing and annotation.</title>
        <authorList>
            <consortium name="The Broad Institute Genomics Platform"/>
            <consortium name="The Broad Institute Genome Sequencing Center for Infectious Disease"/>
            <person name="Wu L."/>
            <person name="Ma J."/>
        </authorList>
    </citation>
    <scope>NUCLEOTIDE SEQUENCE [LARGE SCALE GENOMIC DNA]</scope>
    <source>
        <strain evidence="3">CGMCC 4.7173</strain>
    </source>
</reference>
<keyword evidence="3" id="KW-1185">Reference proteome</keyword>
<gene>
    <name evidence="2" type="ORF">ACFPZ4_32530</name>
</gene>
<dbReference type="EMBL" id="JBHSQQ010000535">
    <property type="protein sequence ID" value="MFC5946173.1"/>
    <property type="molecule type" value="Genomic_DNA"/>
</dbReference>
<protein>
    <submittedName>
        <fullName evidence="2">Uncharacterized protein</fullName>
    </submittedName>
</protein>
<proteinExistence type="predicted"/>
<feature type="region of interest" description="Disordered" evidence="1">
    <location>
        <begin position="42"/>
        <end position="88"/>
    </location>
</feature>
<organism evidence="2 3">
    <name type="scientific">Micromonospora harpali</name>
    <dbReference type="NCBI Taxonomy" id="1490225"/>
    <lineage>
        <taxon>Bacteria</taxon>
        <taxon>Bacillati</taxon>
        <taxon>Actinomycetota</taxon>
        <taxon>Actinomycetes</taxon>
        <taxon>Micromonosporales</taxon>
        <taxon>Micromonosporaceae</taxon>
        <taxon>Micromonospora</taxon>
    </lineage>
</organism>
<evidence type="ECO:0000313" key="3">
    <source>
        <dbReference type="Proteomes" id="UP001596207"/>
    </source>
</evidence>
<dbReference type="Proteomes" id="UP001596207">
    <property type="component" value="Unassembled WGS sequence"/>
</dbReference>
<feature type="compositionally biased region" description="Basic and acidic residues" evidence="1">
    <location>
        <begin position="44"/>
        <end position="55"/>
    </location>
</feature>
<name>A0ABW1I017_9ACTN</name>
<evidence type="ECO:0000313" key="2">
    <source>
        <dbReference type="EMBL" id="MFC5946173.1"/>
    </source>
</evidence>
<feature type="non-terminal residue" evidence="2">
    <location>
        <position position="88"/>
    </location>
</feature>
<sequence length="88" mass="8777">MASRRAGAPSAPGAARLWRRAGLLLAAVGAGVVTAVLFSGPAAAREESGPPRDADALAAARAPGGAVRPRLASPDRPRTGSSLRDPAR</sequence>
<feature type="compositionally biased region" description="Low complexity" evidence="1">
    <location>
        <begin position="56"/>
        <end position="72"/>
    </location>
</feature>
<evidence type="ECO:0000256" key="1">
    <source>
        <dbReference type="SAM" id="MobiDB-lite"/>
    </source>
</evidence>